<feature type="transmembrane region" description="Helical" evidence="9">
    <location>
        <begin position="48"/>
        <end position="68"/>
    </location>
</feature>
<dbReference type="HOGENOM" id="CLU_034879_5_1_7"/>
<dbReference type="Proteomes" id="UP000009047">
    <property type="component" value="Chromosome"/>
</dbReference>
<protein>
    <submittedName>
        <fullName evidence="10">4-hydroxybenzoate polyprenyltransferase</fullName>
    </submittedName>
</protein>
<dbReference type="KEGG" id="dbr:Deba_1158"/>
<dbReference type="GO" id="GO:0016765">
    <property type="term" value="F:transferase activity, transferring alkyl or aryl (other than methyl) groups"/>
    <property type="evidence" value="ECO:0007669"/>
    <property type="project" value="InterPro"/>
</dbReference>
<comment type="similarity">
    <text evidence="3">Belongs to the UbiA prenyltransferase family.</text>
</comment>
<accession>E1QIV3</accession>
<dbReference type="Pfam" id="PF01040">
    <property type="entry name" value="UbiA"/>
    <property type="match status" value="1"/>
</dbReference>
<feature type="transmembrane region" description="Helical" evidence="9">
    <location>
        <begin position="265"/>
        <end position="284"/>
    </location>
</feature>
<dbReference type="InterPro" id="IPR039653">
    <property type="entry name" value="Prenyltransferase"/>
</dbReference>
<evidence type="ECO:0000256" key="1">
    <source>
        <dbReference type="ARBA" id="ARBA00001946"/>
    </source>
</evidence>
<evidence type="ECO:0000256" key="4">
    <source>
        <dbReference type="ARBA" id="ARBA00022475"/>
    </source>
</evidence>
<dbReference type="InterPro" id="IPR000537">
    <property type="entry name" value="UbiA_prenyltransferase"/>
</dbReference>
<reference evidence="10 11" key="1">
    <citation type="journal article" date="2010" name="Stand. Genomic Sci.">
        <title>Complete genome sequence of Desulfarculus baarsii type strain (2st14).</title>
        <authorList>
            <person name="Sun H."/>
            <person name="Spring S."/>
            <person name="Lapidus A."/>
            <person name="Davenport K."/>
            <person name="Del Rio T.G."/>
            <person name="Tice H."/>
            <person name="Nolan M."/>
            <person name="Copeland A."/>
            <person name="Cheng J.F."/>
            <person name="Lucas S."/>
            <person name="Tapia R."/>
            <person name="Goodwin L."/>
            <person name="Pitluck S."/>
            <person name="Ivanova N."/>
            <person name="Pagani I."/>
            <person name="Mavromatis K."/>
            <person name="Ovchinnikova G."/>
            <person name="Pati A."/>
            <person name="Chen A."/>
            <person name="Palaniappan K."/>
            <person name="Hauser L."/>
            <person name="Chang Y.J."/>
            <person name="Jeffries C.D."/>
            <person name="Detter J.C."/>
            <person name="Han C."/>
            <person name="Rohde M."/>
            <person name="Brambilla E."/>
            <person name="Goker M."/>
            <person name="Woyke T."/>
            <person name="Bristow J."/>
            <person name="Eisen J.A."/>
            <person name="Markowitz V."/>
            <person name="Hugenholtz P."/>
            <person name="Kyrpides N.C."/>
            <person name="Klenk H.P."/>
            <person name="Land M."/>
        </authorList>
    </citation>
    <scope>NUCLEOTIDE SEQUENCE [LARGE SCALE GENOMIC DNA]</scope>
    <source>
        <strain evidence="11">ATCC 33931 / DSM 2075 / LMG 7858 / VKM B-1802 / 2st14</strain>
    </source>
</reference>
<keyword evidence="11" id="KW-1185">Reference proteome</keyword>
<evidence type="ECO:0000256" key="6">
    <source>
        <dbReference type="ARBA" id="ARBA00022692"/>
    </source>
</evidence>
<evidence type="ECO:0000256" key="8">
    <source>
        <dbReference type="ARBA" id="ARBA00023136"/>
    </source>
</evidence>
<dbReference type="RefSeq" id="WP_013257980.1">
    <property type="nucleotide sequence ID" value="NC_014365.1"/>
</dbReference>
<keyword evidence="7 9" id="KW-1133">Transmembrane helix</keyword>
<dbReference type="EMBL" id="CP002085">
    <property type="protein sequence ID" value="ADK84526.1"/>
    <property type="molecule type" value="Genomic_DNA"/>
</dbReference>
<evidence type="ECO:0000256" key="7">
    <source>
        <dbReference type="ARBA" id="ARBA00022989"/>
    </source>
</evidence>
<comment type="subcellular location">
    <subcellularLocation>
        <location evidence="2">Membrane</location>
        <topology evidence="2">Multi-pass membrane protein</topology>
    </subcellularLocation>
</comment>
<dbReference type="STRING" id="644282.Deba_1158"/>
<sequence>MKTSLAFARIKDFGELVKFSHTVFLFPFALSAVVLAMGQATLTWAKGFWIVVALVAARSAAMVINRIADLRYDAQNPRTAARPMVSGRVSKPLAWAWLIAACAAFVLASAMLGPACLYLSPVALAWVLGYSFAKRFTFLCHIWLGLATALAPLGAWVAMTGALDWPIVLLALAVACWVGGFDIIYACQDIDFDRAHKLHSLPARLGLHGALWISRGLHLLAALGFWALGPLFGLGRIYLTGVALIALLLLVEHVLVAVKRANIPMAFFTVNGVVSIAYFLFLLIDRLASA</sequence>
<dbReference type="CDD" id="cd13959">
    <property type="entry name" value="PT_UbiA_COQ2"/>
    <property type="match status" value="1"/>
</dbReference>
<evidence type="ECO:0000256" key="5">
    <source>
        <dbReference type="ARBA" id="ARBA00022679"/>
    </source>
</evidence>
<proteinExistence type="inferred from homology"/>
<dbReference type="PANTHER" id="PTHR11048">
    <property type="entry name" value="PRENYLTRANSFERASES"/>
    <property type="match status" value="1"/>
</dbReference>
<feature type="transmembrane region" description="Helical" evidence="9">
    <location>
        <begin position="140"/>
        <end position="159"/>
    </location>
</feature>
<dbReference type="FunFam" id="1.10.357.140:FF:000008">
    <property type="entry name" value="4-hydroxybenzoate octaprenyltransferase"/>
    <property type="match status" value="1"/>
</dbReference>
<feature type="transmembrane region" description="Helical" evidence="9">
    <location>
        <begin position="92"/>
        <end position="111"/>
    </location>
</feature>
<comment type="cofactor">
    <cofactor evidence="1">
        <name>Mg(2+)</name>
        <dbReference type="ChEBI" id="CHEBI:18420"/>
    </cofactor>
</comment>
<dbReference type="InterPro" id="IPR044878">
    <property type="entry name" value="UbiA_sf"/>
</dbReference>
<evidence type="ECO:0000313" key="10">
    <source>
        <dbReference type="EMBL" id="ADK84526.1"/>
    </source>
</evidence>
<dbReference type="AlphaFoldDB" id="E1QIV3"/>
<feature type="transmembrane region" description="Helical" evidence="9">
    <location>
        <begin position="235"/>
        <end position="258"/>
    </location>
</feature>
<feature type="transmembrane region" description="Helical" evidence="9">
    <location>
        <begin position="165"/>
        <end position="185"/>
    </location>
</feature>
<dbReference type="GO" id="GO:0006744">
    <property type="term" value="P:ubiquinone biosynthetic process"/>
    <property type="evidence" value="ECO:0007669"/>
    <property type="project" value="TreeGrafter"/>
</dbReference>
<evidence type="ECO:0000256" key="9">
    <source>
        <dbReference type="SAM" id="Phobius"/>
    </source>
</evidence>
<keyword evidence="4" id="KW-1003">Cell membrane</keyword>
<dbReference type="Gene3D" id="1.20.120.1780">
    <property type="entry name" value="UbiA prenyltransferase"/>
    <property type="match status" value="1"/>
</dbReference>
<dbReference type="InterPro" id="IPR006371">
    <property type="entry name" value="Polyprenyltransferase_UbiA-li"/>
</dbReference>
<evidence type="ECO:0000313" key="11">
    <source>
        <dbReference type="Proteomes" id="UP000009047"/>
    </source>
</evidence>
<dbReference type="Gene3D" id="1.10.357.140">
    <property type="entry name" value="UbiA prenyltransferase"/>
    <property type="match status" value="1"/>
</dbReference>
<dbReference type="eggNOG" id="COG0382">
    <property type="taxonomic scope" value="Bacteria"/>
</dbReference>
<evidence type="ECO:0000256" key="3">
    <source>
        <dbReference type="ARBA" id="ARBA00005985"/>
    </source>
</evidence>
<dbReference type="NCBIfam" id="TIGR01475">
    <property type="entry name" value="ubiA_other"/>
    <property type="match status" value="1"/>
</dbReference>
<dbReference type="GO" id="GO:0005886">
    <property type="term" value="C:plasma membrane"/>
    <property type="evidence" value="ECO:0007669"/>
    <property type="project" value="TreeGrafter"/>
</dbReference>
<dbReference type="OrthoDB" id="9782418at2"/>
<name>E1QIV3_DESB2</name>
<keyword evidence="8 9" id="KW-0472">Membrane</keyword>
<keyword evidence="6 9" id="KW-0812">Transmembrane</keyword>
<feature type="transmembrane region" description="Helical" evidence="9">
    <location>
        <begin position="205"/>
        <end position="229"/>
    </location>
</feature>
<dbReference type="PANTHER" id="PTHR11048:SF28">
    <property type="entry name" value="4-HYDROXYBENZOATE POLYPRENYLTRANSFERASE, MITOCHONDRIAL"/>
    <property type="match status" value="1"/>
</dbReference>
<feature type="transmembrane region" description="Helical" evidence="9">
    <location>
        <begin position="21"/>
        <end position="42"/>
    </location>
</feature>
<evidence type="ECO:0000256" key="2">
    <source>
        <dbReference type="ARBA" id="ARBA00004141"/>
    </source>
</evidence>
<keyword evidence="5" id="KW-0808">Transferase</keyword>
<gene>
    <name evidence="10" type="ordered locus">Deba_1158</name>
</gene>
<organism evidence="10 11">
    <name type="scientific">Desulfarculus baarsii (strain ATCC 33931 / DSM 2075 / LMG 7858 / VKM B-1802 / 2st14)</name>
    <dbReference type="NCBI Taxonomy" id="644282"/>
    <lineage>
        <taxon>Bacteria</taxon>
        <taxon>Pseudomonadati</taxon>
        <taxon>Thermodesulfobacteriota</taxon>
        <taxon>Desulfarculia</taxon>
        <taxon>Desulfarculales</taxon>
        <taxon>Desulfarculaceae</taxon>
        <taxon>Desulfarculus</taxon>
    </lineage>
</organism>
<feature type="transmembrane region" description="Helical" evidence="9">
    <location>
        <begin position="117"/>
        <end position="133"/>
    </location>
</feature>